<dbReference type="Pfam" id="PF07732">
    <property type="entry name" value="Cu-oxidase_3"/>
    <property type="match status" value="1"/>
</dbReference>
<dbReference type="InterPro" id="IPR008972">
    <property type="entry name" value="Cupredoxin"/>
</dbReference>
<dbReference type="CDD" id="cd13903">
    <property type="entry name" value="CuRO_3_Tv-LCC_like"/>
    <property type="match status" value="1"/>
</dbReference>
<dbReference type="InterPro" id="IPR001117">
    <property type="entry name" value="Cu-oxidase_2nd"/>
</dbReference>
<dbReference type="HOGENOM" id="CLU_006504_2_1_1"/>
<evidence type="ECO:0000256" key="2">
    <source>
        <dbReference type="ARBA" id="ARBA00022723"/>
    </source>
</evidence>
<dbReference type="GO" id="GO:0016491">
    <property type="term" value="F:oxidoreductase activity"/>
    <property type="evidence" value="ECO:0007669"/>
    <property type="project" value="UniProtKB-KW"/>
</dbReference>
<dbReference type="STRING" id="930991.A0A0D0DRP7"/>
<accession>A0A0D0DRP7</accession>
<feature type="domain" description="Plastocyanin-like" evidence="9">
    <location>
        <begin position="161"/>
        <end position="301"/>
    </location>
</feature>
<feature type="signal peptide" evidence="8">
    <location>
        <begin position="1"/>
        <end position="19"/>
    </location>
</feature>
<dbReference type="SUPFAM" id="SSF49503">
    <property type="entry name" value="Cupredoxins"/>
    <property type="match status" value="3"/>
</dbReference>
<dbReference type="PANTHER" id="PTHR11709:SF511">
    <property type="entry name" value="LACCASE"/>
    <property type="match status" value="1"/>
</dbReference>
<name>A0A0D0DRP7_9AGAM</name>
<protein>
    <submittedName>
        <fullName evidence="12">Laccase</fullName>
    </submittedName>
</protein>
<dbReference type="InterPro" id="IPR002355">
    <property type="entry name" value="Cu_oxidase_Cu_BS"/>
</dbReference>
<dbReference type="OrthoDB" id="2121828at2759"/>
<dbReference type="Proteomes" id="UP000054538">
    <property type="component" value="Unassembled WGS sequence"/>
</dbReference>
<dbReference type="InterPro" id="IPR033138">
    <property type="entry name" value="Cu_oxidase_CS"/>
</dbReference>
<evidence type="ECO:0000256" key="3">
    <source>
        <dbReference type="ARBA" id="ARBA00023002"/>
    </source>
</evidence>
<organism evidence="12 13">
    <name type="scientific">Paxillus rubicundulus Ve08.2h10</name>
    <dbReference type="NCBI Taxonomy" id="930991"/>
    <lineage>
        <taxon>Eukaryota</taxon>
        <taxon>Fungi</taxon>
        <taxon>Dikarya</taxon>
        <taxon>Basidiomycota</taxon>
        <taxon>Agaricomycotina</taxon>
        <taxon>Agaricomycetes</taxon>
        <taxon>Agaricomycetidae</taxon>
        <taxon>Boletales</taxon>
        <taxon>Paxilineae</taxon>
        <taxon>Paxillaceae</taxon>
        <taxon>Paxillus</taxon>
    </lineage>
</organism>
<dbReference type="InParanoid" id="A0A0D0DRP7"/>
<dbReference type="InterPro" id="IPR011706">
    <property type="entry name" value="Cu-oxidase_C"/>
</dbReference>
<feature type="region of interest" description="Disordered" evidence="7">
    <location>
        <begin position="302"/>
        <end position="321"/>
    </location>
</feature>
<keyword evidence="3" id="KW-0560">Oxidoreductase</keyword>
<dbReference type="AlphaFoldDB" id="A0A0D0DRP7"/>
<dbReference type="PANTHER" id="PTHR11709">
    <property type="entry name" value="MULTI-COPPER OXIDASE"/>
    <property type="match status" value="1"/>
</dbReference>
<dbReference type="InterPro" id="IPR011707">
    <property type="entry name" value="Cu-oxidase-like_N"/>
</dbReference>
<reference evidence="13" key="2">
    <citation type="submission" date="2015-01" db="EMBL/GenBank/DDBJ databases">
        <title>Evolutionary Origins and Diversification of the Mycorrhizal Mutualists.</title>
        <authorList>
            <consortium name="DOE Joint Genome Institute"/>
            <consortium name="Mycorrhizal Genomics Consortium"/>
            <person name="Kohler A."/>
            <person name="Kuo A."/>
            <person name="Nagy L.G."/>
            <person name="Floudas D."/>
            <person name="Copeland A."/>
            <person name="Barry K.W."/>
            <person name="Cichocki N."/>
            <person name="Veneault-Fourrey C."/>
            <person name="LaButti K."/>
            <person name="Lindquist E.A."/>
            <person name="Lipzen A."/>
            <person name="Lundell T."/>
            <person name="Morin E."/>
            <person name="Murat C."/>
            <person name="Riley R."/>
            <person name="Ohm R."/>
            <person name="Sun H."/>
            <person name="Tunlid A."/>
            <person name="Henrissat B."/>
            <person name="Grigoriev I.V."/>
            <person name="Hibbett D.S."/>
            <person name="Martin F."/>
        </authorList>
    </citation>
    <scope>NUCLEOTIDE SEQUENCE [LARGE SCALE GENOMIC DNA]</scope>
    <source>
        <strain evidence="13">Ve08.2h10</strain>
    </source>
</reference>
<dbReference type="PROSITE" id="PS00080">
    <property type="entry name" value="MULTICOPPER_OXIDASE2"/>
    <property type="match status" value="1"/>
</dbReference>
<evidence type="ECO:0000256" key="4">
    <source>
        <dbReference type="ARBA" id="ARBA00023008"/>
    </source>
</evidence>
<evidence type="ECO:0000256" key="5">
    <source>
        <dbReference type="ARBA" id="ARBA00023157"/>
    </source>
</evidence>
<dbReference type="Pfam" id="PF07731">
    <property type="entry name" value="Cu-oxidase_2"/>
    <property type="match status" value="1"/>
</dbReference>
<evidence type="ECO:0000256" key="7">
    <source>
        <dbReference type="SAM" id="MobiDB-lite"/>
    </source>
</evidence>
<keyword evidence="4" id="KW-0186">Copper</keyword>
<evidence type="ECO:0000256" key="8">
    <source>
        <dbReference type="SAM" id="SignalP"/>
    </source>
</evidence>
<keyword evidence="5" id="KW-1015">Disulfide bond</keyword>
<sequence length="514" mass="56992">MLPLLKNWCFAALVSYAAAATRKTDLVISNAVIAPDGFSRSAIVVNGIQPGSLITANKGDRLQINLKNQLTDESMNKSTSVHWHGIFQEHSNSFDGTAFVTQCPIAPGDSFLYNFQVQNQAGTFWYHSHFNLQYCEGLRGGLIIYDPEDPYRDLYDVDDSSTVITLMDWYHANAYDVGPADSPSAILINGMGRYPDGPNTTLSVTNVEHGKRYRIRLINMACKPHMIFSIDNHNFTIIEADGEATLPHTIDTLPIYVGQRYSIILEANQPIDNYWIRALPEGFPSNFTNGLNSAILRYSGAPEADPANRTQPTPNELSEADLHARDNVVVPGLPYPGGADININLVGTLDNTTLEFFMNGFAYHPPDIPTLMQILSGARGIADLAAQGTVYTLPPNKVIEISFPTEFLSTPHPFHLHGHSFYVIRSAESTQYNYVDPVQRDTVNIGFNTDNVTIRFETNNAGPWMLHCHIDWHLQRGMAIIFAENPNGTAQNDPVNGAWKNLCPTYNSLSSLDQ</sequence>
<gene>
    <name evidence="12" type="ORF">PAXRUDRAFT_831663</name>
</gene>
<comment type="similarity">
    <text evidence="1">Belongs to the multicopper oxidase family.</text>
</comment>
<keyword evidence="2" id="KW-0479">Metal-binding</keyword>
<reference evidence="12 13" key="1">
    <citation type="submission" date="2014-04" db="EMBL/GenBank/DDBJ databases">
        <authorList>
            <consortium name="DOE Joint Genome Institute"/>
            <person name="Kuo A."/>
            <person name="Kohler A."/>
            <person name="Jargeat P."/>
            <person name="Nagy L.G."/>
            <person name="Floudas D."/>
            <person name="Copeland A."/>
            <person name="Barry K.W."/>
            <person name="Cichocki N."/>
            <person name="Veneault-Fourrey C."/>
            <person name="LaButti K."/>
            <person name="Lindquist E.A."/>
            <person name="Lipzen A."/>
            <person name="Lundell T."/>
            <person name="Morin E."/>
            <person name="Murat C."/>
            <person name="Sun H."/>
            <person name="Tunlid A."/>
            <person name="Henrissat B."/>
            <person name="Grigoriev I.V."/>
            <person name="Hibbett D.S."/>
            <person name="Martin F."/>
            <person name="Nordberg H.P."/>
            <person name="Cantor M.N."/>
            <person name="Hua S.X."/>
        </authorList>
    </citation>
    <scope>NUCLEOTIDE SEQUENCE [LARGE SCALE GENOMIC DNA]</scope>
    <source>
        <strain evidence="12 13">Ve08.2h10</strain>
    </source>
</reference>
<feature type="chain" id="PRO_5002209215" evidence="8">
    <location>
        <begin position="20"/>
        <end position="514"/>
    </location>
</feature>
<dbReference type="InterPro" id="IPR045087">
    <property type="entry name" value="Cu-oxidase_fam"/>
</dbReference>
<evidence type="ECO:0000256" key="1">
    <source>
        <dbReference type="ARBA" id="ARBA00010609"/>
    </source>
</evidence>
<evidence type="ECO:0000259" key="10">
    <source>
        <dbReference type="Pfam" id="PF07731"/>
    </source>
</evidence>
<feature type="domain" description="Plastocyanin-like" evidence="10">
    <location>
        <begin position="364"/>
        <end position="486"/>
    </location>
</feature>
<dbReference type="GO" id="GO:0005507">
    <property type="term" value="F:copper ion binding"/>
    <property type="evidence" value="ECO:0007669"/>
    <property type="project" value="InterPro"/>
</dbReference>
<evidence type="ECO:0000313" key="13">
    <source>
        <dbReference type="Proteomes" id="UP000054538"/>
    </source>
</evidence>
<evidence type="ECO:0000259" key="9">
    <source>
        <dbReference type="Pfam" id="PF00394"/>
    </source>
</evidence>
<keyword evidence="8" id="KW-0732">Signal</keyword>
<proteinExistence type="inferred from homology"/>
<keyword evidence="13" id="KW-1185">Reference proteome</keyword>
<dbReference type="EMBL" id="KN825511">
    <property type="protein sequence ID" value="KIK90496.1"/>
    <property type="molecule type" value="Genomic_DNA"/>
</dbReference>
<evidence type="ECO:0000256" key="6">
    <source>
        <dbReference type="ARBA" id="ARBA00023180"/>
    </source>
</evidence>
<dbReference type="Gene3D" id="2.60.40.420">
    <property type="entry name" value="Cupredoxins - blue copper proteins"/>
    <property type="match status" value="3"/>
</dbReference>
<evidence type="ECO:0000313" key="12">
    <source>
        <dbReference type="EMBL" id="KIK90496.1"/>
    </source>
</evidence>
<evidence type="ECO:0000259" key="11">
    <source>
        <dbReference type="Pfam" id="PF07732"/>
    </source>
</evidence>
<dbReference type="Pfam" id="PF00394">
    <property type="entry name" value="Cu-oxidase"/>
    <property type="match status" value="1"/>
</dbReference>
<dbReference type="PROSITE" id="PS00079">
    <property type="entry name" value="MULTICOPPER_OXIDASE1"/>
    <property type="match status" value="2"/>
</dbReference>
<feature type="domain" description="Plastocyanin-like" evidence="11">
    <location>
        <begin position="32"/>
        <end position="148"/>
    </location>
</feature>
<dbReference type="FunFam" id="2.60.40.420:FF:000045">
    <property type="entry name" value="Laccase 2"/>
    <property type="match status" value="1"/>
</dbReference>
<keyword evidence="6" id="KW-0325">Glycoprotein</keyword>